<dbReference type="Pfam" id="PF06146">
    <property type="entry name" value="PsiE"/>
    <property type="match status" value="1"/>
</dbReference>
<comment type="subcellular location">
    <subcellularLocation>
        <location evidence="1">Cell inner membrane</location>
        <topology evidence="1">Multi-pass membrane protein</topology>
    </subcellularLocation>
</comment>
<keyword evidence="6 8" id="KW-1133">Transmembrane helix</keyword>
<feature type="transmembrane region" description="Helical" evidence="8">
    <location>
        <begin position="85"/>
        <end position="104"/>
    </location>
</feature>
<dbReference type="GO" id="GO:0016036">
    <property type="term" value="P:cellular response to phosphate starvation"/>
    <property type="evidence" value="ECO:0007669"/>
    <property type="project" value="InterPro"/>
</dbReference>
<evidence type="ECO:0000256" key="5">
    <source>
        <dbReference type="ARBA" id="ARBA00022692"/>
    </source>
</evidence>
<dbReference type="Proteomes" id="UP001220670">
    <property type="component" value="Unassembled WGS sequence"/>
</dbReference>
<name>A0AAJ1HQG7_LIMMU</name>
<keyword evidence="5 8" id="KW-0812">Transmembrane</keyword>
<feature type="transmembrane region" description="Helical" evidence="8">
    <location>
        <begin position="110"/>
        <end position="131"/>
    </location>
</feature>
<evidence type="ECO:0000313" key="10">
    <source>
        <dbReference type="Proteomes" id="UP001220670"/>
    </source>
</evidence>
<protein>
    <recommendedName>
        <fullName evidence="3">Protein PsiE</fullName>
    </recommendedName>
</protein>
<evidence type="ECO:0000256" key="1">
    <source>
        <dbReference type="ARBA" id="ARBA00004429"/>
    </source>
</evidence>
<evidence type="ECO:0000256" key="8">
    <source>
        <dbReference type="SAM" id="Phobius"/>
    </source>
</evidence>
<evidence type="ECO:0000256" key="4">
    <source>
        <dbReference type="ARBA" id="ARBA00022475"/>
    </source>
</evidence>
<evidence type="ECO:0000256" key="2">
    <source>
        <dbReference type="ARBA" id="ARBA00005632"/>
    </source>
</evidence>
<dbReference type="RefSeq" id="WP_169461771.1">
    <property type="nucleotide sequence ID" value="NZ_JAQOMV010000011.1"/>
</dbReference>
<dbReference type="InterPro" id="IPR020948">
    <property type="entry name" value="P_starv_induced_PsiE-like"/>
</dbReference>
<gene>
    <name evidence="9" type="ORF">PO250_00020</name>
</gene>
<dbReference type="EMBL" id="JAQONE010000001">
    <property type="protein sequence ID" value="MDC2828742.1"/>
    <property type="molecule type" value="Genomic_DNA"/>
</dbReference>
<comment type="similarity">
    <text evidence="2">Belongs to the PsiE family.</text>
</comment>
<comment type="caution">
    <text evidence="9">The sequence shown here is derived from an EMBL/GenBank/DDBJ whole genome shotgun (WGS) entry which is preliminary data.</text>
</comment>
<evidence type="ECO:0000256" key="3">
    <source>
        <dbReference type="ARBA" id="ARBA00021903"/>
    </source>
</evidence>
<feature type="transmembrane region" description="Helical" evidence="8">
    <location>
        <begin position="53"/>
        <end position="73"/>
    </location>
</feature>
<dbReference type="InterPro" id="IPR009315">
    <property type="entry name" value="P_starv_induced_PsiE"/>
</dbReference>
<sequence>MEKFDRLAKRVGNFFEGFMEAAMAILGLCLICFIFVELWHLVELTPFLSGAKISIDSILGSLINFFLLLEFLAMAAAAMQNHGHLAADFLISLGITALLRGLIAEHEAPLQNVLTCLAILALIVGEILMHWQNNREQHHNK</sequence>
<evidence type="ECO:0000256" key="6">
    <source>
        <dbReference type="ARBA" id="ARBA00022989"/>
    </source>
</evidence>
<dbReference type="PANTHER" id="PTHR37819">
    <property type="entry name" value="PROTEIN PSIE"/>
    <property type="match status" value="1"/>
</dbReference>
<dbReference type="PANTHER" id="PTHR37819:SF1">
    <property type="entry name" value="PROTEIN PSIE"/>
    <property type="match status" value="1"/>
</dbReference>
<dbReference type="AlphaFoldDB" id="A0AAJ1HQG7"/>
<reference evidence="9" key="1">
    <citation type="submission" date="2023-01" db="EMBL/GenBank/DDBJ databases">
        <title>Genome analysis of 13 Lactobacillus isolated from gut of wild boar.</title>
        <authorList>
            <person name="Papp P."/>
            <person name="Libisch B."/>
            <person name="Nagy T."/>
            <person name="Olasz F."/>
        </authorList>
    </citation>
    <scope>NUCLEOTIDE SEQUENCE</scope>
    <source>
        <strain evidence="9">F146</strain>
    </source>
</reference>
<keyword evidence="4" id="KW-1003">Cell membrane</keyword>
<feature type="transmembrane region" description="Helical" evidence="8">
    <location>
        <begin position="21"/>
        <end position="41"/>
    </location>
</feature>
<keyword evidence="7 8" id="KW-0472">Membrane</keyword>
<evidence type="ECO:0000256" key="7">
    <source>
        <dbReference type="ARBA" id="ARBA00023136"/>
    </source>
</evidence>
<accession>A0AAJ1HQG7</accession>
<organism evidence="9 10">
    <name type="scientific">Limosilactobacillus mucosae</name>
    <name type="common">Lactobacillus mucosae</name>
    <dbReference type="NCBI Taxonomy" id="97478"/>
    <lineage>
        <taxon>Bacteria</taxon>
        <taxon>Bacillati</taxon>
        <taxon>Bacillota</taxon>
        <taxon>Bacilli</taxon>
        <taxon>Lactobacillales</taxon>
        <taxon>Lactobacillaceae</taxon>
        <taxon>Limosilactobacillus</taxon>
    </lineage>
</organism>
<evidence type="ECO:0000313" key="9">
    <source>
        <dbReference type="EMBL" id="MDC2828742.1"/>
    </source>
</evidence>
<dbReference type="GO" id="GO:0005886">
    <property type="term" value="C:plasma membrane"/>
    <property type="evidence" value="ECO:0007669"/>
    <property type="project" value="UniProtKB-SubCell"/>
</dbReference>
<proteinExistence type="inferred from homology"/>